<evidence type="ECO:0000313" key="2">
    <source>
        <dbReference type="Proteomes" id="UP000516437"/>
    </source>
</evidence>
<dbReference type="OrthoDB" id="1742963at2759"/>
<dbReference type="EMBL" id="RXIC02000024">
    <property type="protein sequence ID" value="KAB1211616.1"/>
    <property type="molecule type" value="Genomic_DNA"/>
</dbReference>
<dbReference type="AlphaFoldDB" id="A0A6A1VHE0"/>
<sequence length="87" mass="10143">MPVRNHFDDVSATLILQMPAPRPDGIDQIIWALDPSGRFSIKSVVGLIQRYRCRCPPNMQEGQRLWLKQWQFDMQDRLTVNDVESCL</sequence>
<accession>A0A6A1VHE0</accession>
<organism evidence="1 2">
    <name type="scientific">Morella rubra</name>
    <name type="common">Chinese bayberry</name>
    <dbReference type="NCBI Taxonomy" id="262757"/>
    <lineage>
        <taxon>Eukaryota</taxon>
        <taxon>Viridiplantae</taxon>
        <taxon>Streptophyta</taxon>
        <taxon>Embryophyta</taxon>
        <taxon>Tracheophyta</taxon>
        <taxon>Spermatophyta</taxon>
        <taxon>Magnoliopsida</taxon>
        <taxon>eudicotyledons</taxon>
        <taxon>Gunneridae</taxon>
        <taxon>Pentapetalae</taxon>
        <taxon>rosids</taxon>
        <taxon>fabids</taxon>
        <taxon>Fagales</taxon>
        <taxon>Myricaceae</taxon>
        <taxon>Morella</taxon>
    </lineage>
</organism>
<gene>
    <name evidence="1" type="ORF">CJ030_MR6G008534</name>
</gene>
<evidence type="ECO:0000313" key="1">
    <source>
        <dbReference type="EMBL" id="KAB1211616.1"/>
    </source>
</evidence>
<name>A0A6A1VHE0_9ROSI</name>
<dbReference type="Proteomes" id="UP000516437">
    <property type="component" value="Chromosome 6"/>
</dbReference>
<protein>
    <submittedName>
        <fullName evidence="1">Uncharacterized protein</fullName>
    </submittedName>
</protein>
<comment type="caution">
    <text evidence="1">The sequence shown here is derived from an EMBL/GenBank/DDBJ whole genome shotgun (WGS) entry which is preliminary data.</text>
</comment>
<reference evidence="1 2" key="1">
    <citation type="journal article" date="2019" name="Plant Biotechnol. J.">
        <title>The red bayberry genome and genetic basis of sex determination.</title>
        <authorList>
            <person name="Jia H.M."/>
            <person name="Jia H.J."/>
            <person name="Cai Q.L."/>
            <person name="Wang Y."/>
            <person name="Zhao H.B."/>
            <person name="Yang W.F."/>
            <person name="Wang G.Y."/>
            <person name="Li Y.H."/>
            <person name="Zhan D.L."/>
            <person name="Shen Y.T."/>
            <person name="Niu Q.F."/>
            <person name="Chang L."/>
            <person name="Qiu J."/>
            <person name="Zhao L."/>
            <person name="Xie H.B."/>
            <person name="Fu W.Y."/>
            <person name="Jin J."/>
            <person name="Li X.W."/>
            <person name="Jiao Y."/>
            <person name="Zhou C.C."/>
            <person name="Tu T."/>
            <person name="Chai C.Y."/>
            <person name="Gao J.L."/>
            <person name="Fan L.J."/>
            <person name="van de Weg E."/>
            <person name="Wang J.Y."/>
            <person name="Gao Z.S."/>
        </authorList>
    </citation>
    <scope>NUCLEOTIDE SEQUENCE [LARGE SCALE GENOMIC DNA]</scope>
    <source>
        <tissue evidence="1">Leaves</tissue>
    </source>
</reference>
<proteinExistence type="predicted"/>
<keyword evidence="2" id="KW-1185">Reference proteome</keyword>